<dbReference type="EMBL" id="JOJR01000005">
    <property type="protein sequence ID" value="RCN52695.1"/>
    <property type="molecule type" value="Genomic_DNA"/>
</dbReference>
<dbReference type="Proteomes" id="UP000252519">
    <property type="component" value="Unassembled WGS sequence"/>
</dbReference>
<evidence type="ECO:0000313" key="1">
    <source>
        <dbReference type="EMBL" id="RCN52695.1"/>
    </source>
</evidence>
<dbReference type="AlphaFoldDB" id="A0A368HBS5"/>
<proteinExistence type="predicted"/>
<accession>A0A368HBS5</accession>
<protein>
    <submittedName>
        <fullName evidence="1">Uncharacterized protein</fullName>
    </submittedName>
</protein>
<dbReference type="OrthoDB" id="5787578at2759"/>
<name>A0A368HBS5_ANCCA</name>
<comment type="caution">
    <text evidence="1">The sequence shown here is derived from an EMBL/GenBank/DDBJ whole genome shotgun (WGS) entry which is preliminary data.</text>
</comment>
<sequence length="71" mass="8232">MIVHPKFTKSYAYNTFVALNNLGVEVKIFDGTSEIVQWIQKSLRASFVTTCPFELWRSGDAHLKKELYIFC</sequence>
<organism evidence="1 2">
    <name type="scientific">Ancylostoma caninum</name>
    <name type="common">Dog hookworm</name>
    <dbReference type="NCBI Taxonomy" id="29170"/>
    <lineage>
        <taxon>Eukaryota</taxon>
        <taxon>Metazoa</taxon>
        <taxon>Ecdysozoa</taxon>
        <taxon>Nematoda</taxon>
        <taxon>Chromadorea</taxon>
        <taxon>Rhabditida</taxon>
        <taxon>Rhabditina</taxon>
        <taxon>Rhabditomorpha</taxon>
        <taxon>Strongyloidea</taxon>
        <taxon>Ancylostomatidae</taxon>
        <taxon>Ancylostomatinae</taxon>
        <taxon>Ancylostoma</taxon>
    </lineage>
</organism>
<gene>
    <name evidence="1" type="ORF">ANCCAN_01071</name>
</gene>
<evidence type="ECO:0000313" key="2">
    <source>
        <dbReference type="Proteomes" id="UP000252519"/>
    </source>
</evidence>
<reference evidence="1 2" key="1">
    <citation type="submission" date="2014-10" db="EMBL/GenBank/DDBJ databases">
        <title>Draft genome of the hookworm Ancylostoma caninum.</title>
        <authorList>
            <person name="Mitreva M."/>
        </authorList>
    </citation>
    <scope>NUCLEOTIDE SEQUENCE [LARGE SCALE GENOMIC DNA]</scope>
    <source>
        <strain evidence="1 2">Baltimore</strain>
    </source>
</reference>
<keyword evidence="2" id="KW-1185">Reference proteome</keyword>